<dbReference type="PROSITE" id="PS00217">
    <property type="entry name" value="SUGAR_TRANSPORT_2"/>
    <property type="match status" value="1"/>
</dbReference>
<dbReference type="PROSITE" id="PS50002">
    <property type="entry name" value="SH3"/>
    <property type="match status" value="2"/>
</dbReference>
<dbReference type="InterPro" id="IPR001452">
    <property type="entry name" value="SH3_domain"/>
</dbReference>
<dbReference type="PANTHER" id="PTHR48020:SF12">
    <property type="entry name" value="PROTON MYO-INOSITOL COTRANSPORTER"/>
    <property type="match status" value="1"/>
</dbReference>
<evidence type="ECO:0008006" key="21">
    <source>
        <dbReference type="Google" id="ProtNLM"/>
    </source>
</evidence>
<feature type="transmembrane region" description="Helical" evidence="14">
    <location>
        <begin position="954"/>
        <end position="972"/>
    </location>
</feature>
<evidence type="ECO:0000256" key="10">
    <source>
        <dbReference type="ARBA" id="ARBA00023136"/>
    </source>
</evidence>
<dbReference type="FunFam" id="1.20.1250.20:FF:000073">
    <property type="entry name" value="MFS myo-inositol transporter, putative"/>
    <property type="match status" value="1"/>
</dbReference>
<dbReference type="Pfam" id="PF04127">
    <property type="entry name" value="DFP"/>
    <property type="match status" value="1"/>
</dbReference>
<dbReference type="Gene3D" id="3.30.1520.10">
    <property type="entry name" value="Phox-like domain"/>
    <property type="match status" value="1"/>
</dbReference>
<dbReference type="InterPro" id="IPR035549">
    <property type="entry name" value="Bem1/Scd2_SH3_2"/>
</dbReference>
<accession>A0A4T0IAT6</accession>
<dbReference type="InterPro" id="IPR001683">
    <property type="entry name" value="PX_dom"/>
</dbReference>
<dbReference type="GO" id="GO:0035091">
    <property type="term" value="F:phosphatidylinositol binding"/>
    <property type="evidence" value="ECO:0007669"/>
    <property type="project" value="InterPro"/>
</dbReference>
<proteinExistence type="inferred from homology"/>
<dbReference type="Proteomes" id="UP000306954">
    <property type="component" value="Unassembled WGS sequence"/>
</dbReference>
<evidence type="ECO:0000256" key="8">
    <source>
        <dbReference type="ARBA" id="ARBA00022737"/>
    </source>
</evidence>
<dbReference type="Pfam" id="PF00787">
    <property type="entry name" value="PX"/>
    <property type="match status" value="1"/>
</dbReference>
<dbReference type="InterPro" id="IPR024964">
    <property type="entry name" value="CTLH/CRA"/>
</dbReference>
<feature type="transmembrane region" description="Helical" evidence="14">
    <location>
        <begin position="667"/>
        <end position="691"/>
    </location>
</feature>
<dbReference type="Gene3D" id="1.20.1250.20">
    <property type="entry name" value="MFS general substrate transporter like domains"/>
    <property type="match status" value="1"/>
</dbReference>
<feature type="compositionally biased region" description="Acidic residues" evidence="13">
    <location>
        <begin position="469"/>
        <end position="479"/>
    </location>
</feature>
<comment type="subcellular location">
    <subcellularLocation>
        <location evidence="1">Cell membrane</location>
        <topology evidence="1">Multi-pass membrane protein</topology>
    </subcellularLocation>
</comment>
<dbReference type="Gene3D" id="3.40.50.10300">
    <property type="entry name" value="CoaB-like"/>
    <property type="match status" value="1"/>
</dbReference>
<dbReference type="GO" id="GO:0060090">
    <property type="term" value="F:molecular adaptor activity"/>
    <property type="evidence" value="ECO:0007669"/>
    <property type="project" value="UniProtKB-ARBA"/>
</dbReference>
<dbReference type="PROSITE" id="PS00216">
    <property type="entry name" value="SUGAR_TRANSPORT_1"/>
    <property type="match status" value="2"/>
</dbReference>
<evidence type="ECO:0000256" key="2">
    <source>
        <dbReference type="ARBA" id="ARBA00005703"/>
    </source>
</evidence>
<dbReference type="Gene3D" id="2.60.120.920">
    <property type="match status" value="1"/>
</dbReference>
<feature type="transmembrane region" description="Helical" evidence="14">
    <location>
        <begin position="826"/>
        <end position="847"/>
    </location>
</feature>
<dbReference type="Pfam" id="PF00083">
    <property type="entry name" value="Sugar_tr"/>
    <property type="match status" value="1"/>
</dbReference>
<dbReference type="SMART" id="SM00312">
    <property type="entry name" value="PX"/>
    <property type="match status" value="1"/>
</dbReference>
<dbReference type="PROSITE" id="PS50188">
    <property type="entry name" value="B302_SPRY"/>
    <property type="match status" value="1"/>
</dbReference>
<feature type="transmembrane region" description="Helical" evidence="14">
    <location>
        <begin position="914"/>
        <end position="934"/>
    </location>
</feature>
<evidence type="ECO:0000256" key="7">
    <source>
        <dbReference type="ARBA" id="ARBA00022692"/>
    </source>
</evidence>
<feature type="transmembrane region" description="Helical" evidence="14">
    <location>
        <begin position="797"/>
        <end position="820"/>
    </location>
</feature>
<dbReference type="PROSITE" id="PS50896">
    <property type="entry name" value="LISH"/>
    <property type="match status" value="1"/>
</dbReference>
<evidence type="ECO:0000259" key="18">
    <source>
        <dbReference type="PROSITE" id="PS50850"/>
    </source>
</evidence>
<feature type="domain" description="Major facilitator superfamily (MFS) profile" evidence="18">
    <location>
        <begin position="671"/>
        <end position="1115"/>
    </location>
</feature>
<dbReference type="InterPro" id="IPR006594">
    <property type="entry name" value="LisH"/>
</dbReference>
<dbReference type="InterPro" id="IPR050814">
    <property type="entry name" value="Myo-inositol_Transporter"/>
</dbReference>
<keyword evidence="4 12" id="KW-0728">SH3 domain</keyword>
<dbReference type="PROSITE" id="PS50195">
    <property type="entry name" value="PX"/>
    <property type="match status" value="1"/>
</dbReference>
<dbReference type="GO" id="GO:0051130">
    <property type="term" value="P:positive regulation of cellular component organization"/>
    <property type="evidence" value="ECO:0007669"/>
    <property type="project" value="UniProtKB-ARBA"/>
</dbReference>
<evidence type="ECO:0000256" key="13">
    <source>
        <dbReference type="SAM" id="MobiDB-lite"/>
    </source>
</evidence>
<dbReference type="PRINTS" id="PR00171">
    <property type="entry name" value="SUGRTRNSPORT"/>
</dbReference>
<dbReference type="SUPFAM" id="SSF103473">
    <property type="entry name" value="MFS general substrate transporter"/>
    <property type="match status" value="1"/>
</dbReference>
<feature type="region of interest" description="Disordered" evidence="13">
    <location>
        <begin position="1231"/>
        <end position="1255"/>
    </location>
</feature>
<evidence type="ECO:0000256" key="12">
    <source>
        <dbReference type="PROSITE-ProRule" id="PRU00192"/>
    </source>
</evidence>
<dbReference type="SUPFAM" id="SSF49899">
    <property type="entry name" value="Concanavalin A-like lectins/glucanases"/>
    <property type="match status" value="1"/>
</dbReference>
<evidence type="ECO:0000256" key="14">
    <source>
        <dbReference type="SAM" id="Phobius"/>
    </source>
</evidence>
<feature type="compositionally biased region" description="Low complexity" evidence="13">
    <location>
        <begin position="1239"/>
        <end position="1255"/>
    </location>
</feature>
<dbReference type="Pfam" id="PF00018">
    <property type="entry name" value="SH3_1"/>
    <property type="match status" value="1"/>
</dbReference>
<dbReference type="InterPro" id="IPR035550">
    <property type="entry name" value="Bem1/Scd2_PX"/>
</dbReference>
<dbReference type="SMART" id="SM00449">
    <property type="entry name" value="SPRY"/>
    <property type="match status" value="1"/>
</dbReference>
<comment type="similarity">
    <text evidence="2">Belongs to the PPC synthetase family.</text>
</comment>
<feature type="compositionally biased region" description="Polar residues" evidence="13">
    <location>
        <begin position="1378"/>
        <end position="1405"/>
    </location>
</feature>
<dbReference type="InterPro" id="IPR005829">
    <property type="entry name" value="Sugar_transporter_CS"/>
</dbReference>
<feature type="transmembrane region" description="Helical" evidence="14">
    <location>
        <begin position="711"/>
        <end position="731"/>
    </location>
</feature>
<comment type="similarity">
    <text evidence="3">Belongs to the major facilitator superfamily. Sugar transporter (TC 2.A.1.1) family.</text>
</comment>
<feature type="compositionally biased region" description="Low complexity" evidence="13">
    <location>
        <begin position="1414"/>
        <end position="1429"/>
    </location>
</feature>
<comment type="caution">
    <text evidence="19">The sequence shown here is derived from an EMBL/GenBank/DDBJ whole genome shotgun (WGS) entry which is preliminary data.</text>
</comment>
<evidence type="ECO:0000313" key="19">
    <source>
        <dbReference type="EMBL" id="TIB15035.1"/>
    </source>
</evidence>
<dbReference type="Gene3D" id="3.10.20.90">
    <property type="entry name" value="Phosphatidylinositol 3-kinase Catalytic Subunit, Chain A, domain 1"/>
    <property type="match status" value="1"/>
</dbReference>
<keyword evidence="5" id="KW-0813">Transport</keyword>
<dbReference type="CDD" id="cd17360">
    <property type="entry name" value="MFS_HMIT_like"/>
    <property type="match status" value="1"/>
</dbReference>
<dbReference type="InterPro" id="IPR003663">
    <property type="entry name" value="Sugar/inositol_transpt"/>
</dbReference>
<evidence type="ECO:0000256" key="11">
    <source>
        <dbReference type="ARBA" id="ARBA00049119"/>
    </source>
</evidence>
<evidence type="ECO:0000259" key="16">
    <source>
        <dbReference type="PROSITE" id="PS50188"/>
    </source>
</evidence>
<dbReference type="GO" id="GO:1902494">
    <property type="term" value="C:catalytic complex"/>
    <property type="evidence" value="ECO:0007669"/>
    <property type="project" value="UniProtKB-ARBA"/>
</dbReference>
<dbReference type="InterPro" id="IPR005828">
    <property type="entry name" value="MFS_sugar_transport-like"/>
</dbReference>
<feature type="domain" description="PX" evidence="17">
    <location>
        <begin position="1429"/>
        <end position="1570"/>
    </location>
</feature>
<dbReference type="GO" id="GO:0005886">
    <property type="term" value="C:plasma membrane"/>
    <property type="evidence" value="ECO:0007669"/>
    <property type="project" value="UniProtKB-SubCell"/>
</dbReference>
<keyword evidence="9 14" id="KW-1133">Transmembrane helix</keyword>
<feature type="transmembrane region" description="Helical" evidence="14">
    <location>
        <begin position="1087"/>
        <end position="1111"/>
    </location>
</feature>
<evidence type="ECO:0000256" key="1">
    <source>
        <dbReference type="ARBA" id="ARBA00004651"/>
    </source>
</evidence>
<feature type="domain" description="SH3" evidence="15">
    <location>
        <begin position="1255"/>
        <end position="1317"/>
    </location>
</feature>
<dbReference type="SUPFAM" id="SSF64268">
    <property type="entry name" value="PX domain"/>
    <property type="match status" value="1"/>
</dbReference>
<evidence type="ECO:0000256" key="4">
    <source>
        <dbReference type="ARBA" id="ARBA00022443"/>
    </source>
</evidence>
<feature type="transmembrane region" description="Helical" evidence="14">
    <location>
        <begin position="761"/>
        <end position="785"/>
    </location>
</feature>
<dbReference type="InterPro" id="IPR013320">
    <property type="entry name" value="ConA-like_dom_sf"/>
</dbReference>
<organism evidence="19 20">
    <name type="scientific">Wallemia ichthyophaga</name>
    <dbReference type="NCBI Taxonomy" id="245174"/>
    <lineage>
        <taxon>Eukaryota</taxon>
        <taxon>Fungi</taxon>
        <taxon>Dikarya</taxon>
        <taxon>Basidiomycota</taxon>
        <taxon>Wallemiomycotina</taxon>
        <taxon>Wallemiomycetes</taxon>
        <taxon>Wallemiales</taxon>
        <taxon>Wallemiaceae</taxon>
        <taxon>Wallemia</taxon>
    </lineage>
</organism>
<dbReference type="InterPro" id="IPR003877">
    <property type="entry name" value="SPRY_dom"/>
</dbReference>
<dbReference type="InterPro" id="IPR036028">
    <property type="entry name" value="SH3-like_dom_sf"/>
</dbReference>
<evidence type="ECO:0000313" key="20">
    <source>
        <dbReference type="Proteomes" id="UP000306954"/>
    </source>
</evidence>
<dbReference type="InterPro" id="IPR007085">
    <property type="entry name" value="DNA/pantothenate-metab_flavo_C"/>
</dbReference>
<evidence type="ECO:0000259" key="15">
    <source>
        <dbReference type="PROSITE" id="PS50002"/>
    </source>
</evidence>
<feature type="transmembrane region" description="Helical" evidence="14">
    <location>
        <begin position="1025"/>
        <end position="1047"/>
    </location>
</feature>
<dbReference type="GO" id="GO:0003824">
    <property type="term" value="F:catalytic activity"/>
    <property type="evidence" value="ECO:0007669"/>
    <property type="project" value="UniProtKB-ARBA"/>
</dbReference>
<dbReference type="InterPro" id="IPR020846">
    <property type="entry name" value="MFS_dom"/>
</dbReference>
<evidence type="ECO:0000256" key="9">
    <source>
        <dbReference type="ARBA" id="ARBA00022989"/>
    </source>
</evidence>
<dbReference type="SUPFAM" id="SSF102645">
    <property type="entry name" value="CoaB-like"/>
    <property type="match status" value="1"/>
</dbReference>
<evidence type="ECO:0000259" key="17">
    <source>
        <dbReference type="PROSITE" id="PS50195"/>
    </source>
</evidence>
<dbReference type="GO" id="GO:0005365">
    <property type="term" value="F:myo-inositol transmembrane transporter activity"/>
    <property type="evidence" value="ECO:0007669"/>
    <property type="project" value="UniProtKB-ARBA"/>
</dbReference>
<feature type="region of interest" description="Disordered" evidence="13">
    <location>
        <begin position="1410"/>
        <end position="1429"/>
    </location>
</feature>
<dbReference type="EMBL" id="SPOF01000008">
    <property type="protein sequence ID" value="TIB15035.1"/>
    <property type="molecule type" value="Genomic_DNA"/>
</dbReference>
<feature type="region of interest" description="Disordered" evidence="13">
    <location>
        <begin position="1361"/>
        <end position="1405"/>
    </location>
</feature>
<keyword evidence="8" id="KW-0677">Repeat</keyword>
<protein>
    <recommendedName>
        <fullName evidence="21">Major facilitator superfamily (MFS) profile domain-containing protein</fullName>
    </recommendedName>
</protein>
<keyword evidence="6" id="KW-1003">Cell membrane</keyword>
<dbReference type="Gene3D" id="2.30.30.40">
    <property type="entry name" value="SH3 Domains"/>
    <property type="match status" value="1"/>
</dbReference>
<sequence>MDQNRRWVNPIPGIPITRRVNNAGRSTISRPPRATPGHLRSLSDTSQLFMTTAPYNQSTAKCGGDDGPHNPINSYIPPYLLLSNTHAQLPLLPSQLDMKNCRPSKLNLNHSCTCVTYAGPADGNEKDAAAVRANEPVPRCSGIYYLEFEILNRGDKGYISIGYGNKMFKLTRLPGWESCSWGYHGDDGCFFAQASDGSKFGPEYSTTSGSVIGMGFDFTQNKSFYTINGTFIAYAPDPLPSPQICPDIYPCIGLRSDNESVSVNFGIDPRSPFRFDIDGYVKRKKWDVIAQEIDNRVVDWRVDNESRNVEFVHTPDEMRSVLGDRYTYGSAQDDDLSLPMGELVMEYLVHSSYAQSARAFNQALEMENKGSKVPIGGVASGFSGAMQVDQSQSSSHSHSHWLHSLDEAANASRGTRNAILAGDIELAMSELRARWPAVLIDNTTLAFELFLRKFVELVIKAHGTTNVDDVNDDGEEGNQGEDGKGKNANTIANSTTSTTDAPSEDMEMLQSPVFPPQIPPLELPHPDLMRAPSPAPHLSPLDKALAAGRALQAKYPPQTYPEFQERMRVAFALVAHDHIEIAPRESLDLFDTQERQRLWDAVEMAINDAQGKPNQSALELVVRQAGASVSQAALMGDDFNDKDYEGNQLNDDELAVNLEAEEKVTPFVVFLTCAAAVSGLLFGLDTGIISGALVEMDDAFDKPLTDTYKELITSATTLGALISSLCAGIAADIIGRRLALTGADIFFTVGAIVQACAKDVWTMIVGRFILGLGVGWASCVAPLYIGELSPTRLRGRLVTVNGAFLTFGQVIAYAIGAAFANVDDGWRYMVGLCAVPSGLQLIALHWLPESPRFLLSRGKDEGARKVLARIYPYINQEDMTAKLHVLQQGVKESLEISNRIPLHKRIVKMFTEPVVLKVTVIAAGLQAFQQLSGFNTLMYYSSTLFAQIGFDQPTATGLIVSGTNFLGTLFALKYIDVIGRRRIMLISAPMLVVSLTFASICFHFLTQETGGHFVDGHDYPRVWSALVLVAIVLYVLFYAVGLGNVPWQQGELFTLEYRGIGTSLATAANWSCNLLISLTYLSLINTITAAGAFGFYAGLCFLGTLFVIFCYPDLTKLSLEEVQDVFAGKGFKDARRRAEVMRKSKSEVLYRLHEKDVLQPPQLVIKAIGSYRAEKAGELSFDAGVFYHVPSLEIGGDEFYEAHDPLKGTRGLVPRYLFEPLKRGGVSVDNRQSYEHHNQPNSLSHSHPNSHSSKPSTQYAVVQFDFLAERPDELSAKAGEPIIVIAQSNHEWFVAKPIMRLGGPGLIPVAFVEIRDQKSNQPLDTHAIVRSAVIPKVEDWKRQAADYKKASIPLGRFEFNKMDNRHKDEKDNDKENSFPENSTPHGVSHGSNNIPSTHPSTNFISPTENAQIASTSQLPSATTPPATTPSITSILQSSVVSHYHENEVTWFQFNIVFVEADTTDATFIPTNHTRSMILFRLYEDFYDFQIRLLDTFPVEAGRRVSADGQGKTRILPYLPGPIEAHDLNEVSIVRRRLELNQYVHELSFLPQHIISCELYRDFLDVRPGDREVSHRSEQGEMGEIGEVGEYAEHAEEHTEHNLHNAQPKHSSASSLSINGGLVESMHHLAVAQEEQKDEEEQEKHQDIPVSASVDSSLSALPKLASESTLSTMSTSAMKVKVLHQPTGDLIALRISPTDLKLDSLLDKIRERFGVDVNRIWSNDDSSSFDRKEISTDEELHEWLNNASKLSLIPEPANHAEKLASVTAFIDRQISRNRRVALVTSGGTTVPLEKNTVRFLDNFSAVIFMHRQHSLQPYTKHFSHTTNPFLDLLNLPESPDDEITVNKNKTPEMFNILRNHHQVVCEDRLFSLPFVTIADYLFLLRDVSMAMKSCSKSALYYLAAAVSDFFIPTQKIYEHKIQSQKGSLQIEMDQTPKILGSLVKDWTPEGFIVSFKLETEHSLLIPKAIGALEKYEHHLVIANELKNRKYKVALVERKLDGQFSEDFVEIGENTHDKEIEEEIIKQVISRHDIHLTQQRL</sequence>
<dbReference type="FunFam" id="2.30.30.40:FF:000093">
    <property type="entry name" value="Protein kinase activator Bem1"/>
    <property type="match status" value="1"/>
</dbReference>
<feature type="transmembrane region" description="Helical" evidence="14">
    <location>
        <begin position="984"/>
        <end position="1005"/>
    </location>
</feature>
<feature type="compositionally biased region" description="Basic and acidic residues" evidence="13">
    <location>
        <begin position="1361"/>
        <end position="1377"/>
    </location>
</feature>
<dbReference type="InterPro" id="IPR001870">
    <property type="entry name" value="B30.2/SPRY"/>
</dbReference>
<dbReference type="Pfam" id="PF00622">
    <property type="entry name" value="SPRY"/>
    <property type="match status" value="1"/>
</dbReference>
<keyword evidence="7 14" id="KW-0812">Transmembrane</keyword>
<dbReference type="CDD" id="cd06890">
    <property type="entry name" value="PX_Bem1p"/>
    <property type="match status" value="1"/>
</dbReference>
<evidence type="ECO:0000256" key="5">
    <source>
        <dbReference type="ARBA" id="ARBA00022448"/>
    </source>
</evidence>
<feature type="domain" description="SH3" evidence="15">
    <location>
        <begin position="1160"/>
        <end position="1223"/>
    </location>
</feature>
<keyword evidence="10 14" id="KW-0472">Membrane</keyword>
<dbReference type="CDD" id="cd11879">
    <property type="entry name" value="SH3_Bem1p_2"/>
    <property type="match status" value="1"/>
</dbReference>
<dbReference type="GO" id="GO:0015937">
    <property type="term" value="P:coenzyme A biosynthetic process"/>
    <property type="evidence" value="ECO:0007669"/>
    <property type="project" value="UniProtKB-ARBA"/>
</dbReference>
<dbReference type="PANTHER" id="PTHR48020">
    <property type="entry name" value="PROTON MYO-INOSITOL COTRANSPORTER"/>
    <property type="match status" value="1"/>
</dbReference>
<dbReference type="GO" id="GO:1904679">
    <property type="term" value="P:myo-inositol import across plasma membrane"/>
    <property type="evidence" value="ECO:0007669"/>
    <property type="project" value="UniProtKB-ARBA"/>
</dbReference>
<dbReference type="SMART" id="SM00326">
    <property type="entry name" value="SH3"/>
    <property type="match status" value="2"/>
</dbReference>
<feature type="region of interest" description="Disordered" evidence="13">
    <location>
        <begin position="465"/>
        <end position="503"/>
    </location>
</feature>
<dbReference type="SUPFAM" id="SSF54277">
    <property type="entry name" value="CAD &amp; PB1 domains"/>
    <property type="match status" value="1"/>
</dbReference>
<feature type="region of interest" description="Disordered" evidence="13">
    <location>
        <begin position="1631"/>
        <end position="1655"/>
    </location>
</feature>
<gene>
    <name evidence="19" type="ORF">E3P90_00960</name>
</gene>
<evidence type="ECO:0000256" key="3">
    <source>
        <dbReference type="ARBA" id="ARBA00010992"/>
    </source>
</evidence>
<dbReference type="PROSITE" id="PS50850">
    <property type="entry name" value="MFS"/>
    <property type="match status" value="1"/>
</dbReference>
<dbReference type="Pfam" id="PF10607">
    <property type="entry name" value="CTLH"/>
    <property type="match status" value="1"/>
</dbReference>
<evidence type="ECO:0000256" key="6">
    <source>
        <dbReference type="ARBA" id="ARBA00022475"/>
    </source>
</evidence>
<comment type="catalytic activity">
    <reaction evidence="11">
        <text>myo-inositol(out) + H(+)(out) = myo-inositol(in) + H(+)(in)</text>
        <dbReference type="Rhea" id="RHEA:60364"/>
        <dbReference type="ChEBI" id="CHEBI:15378"/>
        <dbReference type="ChEBI" id="CHEBI:17268"/>
    </reaction>
</comment>
<feature type="domain" description="B30.2/SPRY" evidence="16">
    <location>
        <begin position="74"/>
        <end position="270"/>
    </location>
</feature>
<dbReference type="InterPro" id="IPR043136">
    <property type="entry name" value="B30.2/SPRY_sf"/>
</dbReference>
<dbReference type="SUPFAM" id="SSF50044">
    <property type="entry name" value="SH3-domain"/>
    <property type="match status" value="2"/>
</dbReference>
<feature type="region of interest" description="Disordered" evidence="13">
    <location>
        <begin position="1595"/>
        <end position="1614"/>
    </location>
</feature>
<dbReference type="GO" id="GO:0030427">
    <property type="term" value="C:site of polarized growth"/>
    <property type="evidence" value="ECO:0007669"/>
    <property type="project" value="UniProtKB-ARBA"/>
</dbReference>
<dbReference type="InterPro" id="IPR036871">
    <property type="entry name" value="PX_dom_sf"/>
</dbReference>
<name>A0A4T0IAT6_WALIC</name>
<feature type="compositionally biased region" description="Low complexity" evidence="13">
    <location>
        <begin position="486"/>
        <end position="499"/>
    </location>
</feature>
<feature type="region of interest" description="Disordered" evidence="13">
    <location>
        <begin position="23"/>
        <end position="42"/>
    </location>
</feature>
<dbReference type="SMART" id="SM00757">
    <property type="entry name" value="CRA"/>
    <property type="match status" value="1"/>
</dbReference>
<dbReference type="GO" id="GO:0005938">
    <property type="term" value="C:cell cortex"/>
    <property type="evidence" value="ECO:0007669"/>
    <property type="project" value="UniProtKB-ARBA"/>
</dbReference>
<dbReference type="InterPro" id="IPR036259">
    <property type="entry name" value="MFS_trans_sf"/>
</dbReference>
<reference evidence="19 20" key="1">
    <citation type="submission" date="2019-03" db="EMBL/GenBank/DDBJ databases">
        <title>Sequencing 23 genomes of Wallemia ichthyophaga.</title>
        <authorList>
            <person name="Gostincar C."/>
        </authorList>
    </citation>
    <scope>NUCLEOTIDE SEQUENCE [LARGE SCALE GENOMIC DNA]</scope>
    <source>
        <strain evidence="19 20">EXF-8621</strain>
    </source>
</reference>
<dbReference type="InterPro" id="IPR035929">
    <property type="entry name" value="CoaB-like_sf"/>
</dbReference>
<dbReference type="InterPro" id="IPR013144">
    <property type="entry name" value="CRA_dom"/>
</dbReference>
<dbReference type="NCBIfam" id="TIGR00879">
    <property type="entry name" value="SP"/>
    <property type="match status" value="1"/>
</dbReference>